<feature type="domain" description="ABC transporter" evidence="5">
    <location>
        <begin position="15"/>
        <end position="250"/>
    </location>
</feature>
<evidence type="ECO:0000313" key="6">
    <source>
        <dbReference type="EMBL" id="CAB4565508.1"/>
    </source>
</evidence>
<name>A0A6J6DWN5_9ZZZZ</name>
<dbReference type="SMART" id="SM00382">
    <property type="entry name" value="AAA"/>
    <property type="match status" value="2"/>
</dbReference>
<gene>
    <name evidence="6" type="ORF">UFOPK1591_01010</name>
</gene>
<dbReference type="PANTHER" id="PTHR43790:SF9">
    <property type="entry name" value="GALACTOFURANOSE TRANSPORTER ATP-BINDING PROTEIN YTFR"/>
    <property type="match status" value="1"/>
</dbReference>
<dbReference type="PROSITE" id="PS50893">
    <property type="entry name" value="ABC_TRANSPORTER_2"/>
    <property type="match status" value="2"/>
</dbReference>
<evidence type="ECO:0000256" key="3">
    <source>
        <dbReference type="ARBA" id="ARBA00022741"/>
    </source>
</evidence>
<reference evidence="6" key="1">
    <citation type="submission" date="2020-05" db="EMBL/GenBank/DDBJ databases">
        <authorList>
            <person name="Chiriac C."/>
            <person name="Salcher M."/>
            <person name="Ghai R."/>
            <person name="Kavagutti S V."/>
        </authorList>
    </citation>
    <scope>NUCLEOTIDE SEQUENCE</scope>
</reference>
<keyword evidence="4" id="KW-0067">ATP-binding</keyword>
<dbReference type="CDD" id="cd03215">
    <property type="entry name" value="ABC_Carb_Monos_II"/>
    <property type="match status" value="1"/>
</dbReference>
<dbReference type="InterPro" id="IPR027417">
    <property type="entry name" value="P-loop_NTPase"/>
</dbReference>
<dbReference type="GO" id="GO:0016887">
    <property type="term" value="F:ATP hydrolysis activity"/>
    <property type="evidence" value="ECO:0007669"/>
    <property type="project" value="InterPro"/>
</dbReference>
<accession>A0A6J6DWN5</accession>
<feature type="domain" description="ABC transporter" evidence="5">
    <location>
        <begin position="264"/>
        <end position="504"/>
    </location>
</feature>
<keyword evidence="1" id="KW-0813">Transport</keyword>
<evidence type="ECO:0000259" key="5">
    <source>
        <dbReference type="PROSITE" id="PS50893"/>
    </source>
</evidence>
<keyword evidence="3" id="KW-0547">Nucleotide-binding</keyword>
<evidence type="ECO:0000256" key="2">
    <source>
        <dbReference type="ARBA" id="ARBA00022737"/>
    </source>
</evidence>
<dbReference type="InterPro" id="IPR003439">
    <property type="entry name" value="ABC_transporter-like_ATP-bd"/>
</dbReference>
<proteinExistence type="predicted"/>
<dbReference type="Gene3D" id="3.40.50.300">
    <property type="entry name" value="P-loop containing nucleotide triphosphate hydrolases"/>
    <property type="match status" value="2"/>
</dbReference>
<dbReference type="SUPFAM" id="SSF52540">
    <property type="entry name" value="P-loop containing nucleoside triphosphate hydrolases"/>
    <property type="match status" value="2"/>
</dbReference>
<dbReference type="Pfam" id="PF00005">
    <property type="entry name" value="ABC_tran"/>
    <property type="match status" value="2"/>
</dbReference>
<dbReference type="PROSITE" id="PS00211">
    <property type="entry name" value="ABC_TRANSPORTER_1"/>
    <property type="match status" value="1"/>
</dbReference>
<dbReference type="GO" id="GO:0005524">
    <property type="term" value="F:ATP binding"/>
    <property type="evidence" value="ECO:0007669"/>
    <property type="project" value="UniProtKB-KW"/>
</dbReference>
<dbReference type="CDD" id="cd03216">
    <property type="entry name" value="ABC_Carb_Monos_I"/>
    <property type="match status" value="1"/>
</dbReference>
<dbReference type="AlphaFoldDB" id="A0A6J6DWN5"/>
<protein>
    <submittedName>
        <fullName evidence="6">Unannotated protein</fullName>
    </submittedName>
</protein>
<evidence type="ECO:0000256" key="4">
    <source>
        <dbReference type="ARBA" id="ARBA00022840"/>
    </source>
</evidence>
<organism evidence="6">
    <name type="scientific">freshwater metagenome</name>
    <dbReference type="NCBI Taxonomy" id="449393"/>
    <lineage>
        <taxon>unclassified sequences</taxon>
        <taxon>metagenomes</taxon>
        <taxon>ecological metagenomes</taxon>
    </lineage>
</organism>
<keyword evidence="2" id="KW-0677">Repeat</keyword>
<dbReference type="PANTHER" id="PTHR43790">
    <property type="entry name" value="CARBOHYDRATE TRANSPORT ATP-BINDING PROTEIN MG119-RELATED"/>
    <property type="match status" value="1"/>
</dbReference>
<sequence>MQANQPQTDLPVFHVELRGVGKAFGGTPVLKDISLQIRRGTVHALVGENGAGKSTLSKIISGIYTPDSGEVIVDGEAAQLRRTRDALKLGIVTIAQELALVPSLTVAQNIFLGNEPTNAGFTSKRALRAAFNELTRDVGFELNHDDIAGHLRTADQQKVEILRALASGSSFIIMDEPTAALSGKDVTRLHDLIRSLAASGRTVLLISHFLSEVLELADDITILRDGELIRTSPAKKETEESLISGMLGRELSSLFPKKPAGPNESLPPVLSVRGMIAPGVNRVSLDIRPGEVVGLAGLVGAGRSEIAHAIFGSTKRTSGTVTIDGEAVSQGVRASLGRGIFMIPESRKDQALFLQRSIRENVTMSNLSRFARALWIRRKQEQASVVSILDQVTVRGNDTRLVSALSGGNQQKVVFGRALQAPRRIMIADEPTRGVDVGSRRAIYDLIVEQANAGTGVLVISSDVEEVIGLCHRVLVVRAGSIVAQFTGDDMTETNIIGAAFTQAIPTIPSAGGK</sequence>
<dbReference type="InterPro" id="IPR050107">
    <property type="entry name" value="ABC_carbohydrate_import_ATPase"/>
</dbReference>
<evidence type="ECO:0000256" key="1">
    <source>
        <dbReference type="ARBA" id="ARBA00022448"/>
    </source>
</evidence>
<dbReference type="InterPro" id="IPR017871">
    <property type="entry name" value="ABC_transporter-like_CS"/>
</dbReference>
<dbReference type="InterPro" id="IPR003593">
    <property type="entry name" value="AAA+_ATPase"/>
</dbReference>
<dbReference type="EMBL" id="CAEZTD010000078">
    <property type="protein sequence ID" value="CAB4565508.1"/>
    <property type="molecule type" value="Genomic_DNA"/>
</dbReference>